<organism evidence="2 3">
    <name type="scientific">Obba rivulosa</name>
    <dbReference type="NCBI Taxonomy" id="1052685"/>
    <lineage>
        <taxon>Eukaryota</taxon>
        <taxon>Fungi</taxon>
        <taxon>Dikarya</taxon>
        <taxon>Basidiomycota</taxon>
        <taxon>Agaricomycotina</taxon>
        <taxon>Agaricomycetes</taxon>
        <taxon>Polyporales</taxon>
        <taxon>Gelatoporiaceae</taxon>
        <taxon>Obba</taxon>
    </lineage>
</organism>
<accession>A0A8E2AKL2</accession>
<protein>
    <submittedName>
        <fullName evidence="2">Uncharacterized protein</fullName>
    </submittedName>
</protein>
<keyword evidence="3" id="KW-1185">Reference proteome</keyword>
<dbReference type="Proteomes" id="UP000250043">
    <property type="component" value="Unassembled WGS sequence"/>
</dbReference>
<dbReference type="OrthoDB" id="3266415at2759"/>
<feature type="compositionally biased region" description="Basic and acidic residues" evidence="1">
    <location>
        <begin position="271"/>
        <end position="280"/>
    </location>
</feature>
<feature type="region of interest" description="Disordered" evidence="1">
    <location>
        <begin position="218"/>
        <end position="306"/>
    </location>
</feature>
<evidence type="ECO:0000313" key="3">
    <source>
        <dbReference type="Proteomes" id="UP000250043"/>
    </source>
</evidence>
<sequence length="763" mass="83672">MPTIRLIFATSSGTGLASDANMSYSSVAPFASSSLAPKIDSKAPRKCFVPKKFKLGLLVENKMKEKASKDFSDVVRCVGSGSTSIRRGGVEIYVNHSEDPELGDLMVVKKKSRLGLNGMKWGMLGEPEMVKHQAWQKGLKGEQAKQRKPRQASRMFEKNPTDHTHFLGTTGIRRFCSSITIPIDSSNGLLMPNALLFGSIAVRAMRSVRSLARMASWAQLSSEKEREQVEAAPIPTISRPKVEEKMRIKEKENDKEKESGNANKKKKKQKTEKGRDKEVCNKTIHSSGSSFEAGTLSPQASPAPPALADEMRTLSRKKQSTLGLGLPSTLRIPATCNSNISFRASQAPATTRLSVEFMHLMGSATHRPSSIISNRSSFHPPSTASGASVFEMHSACSSLGSIVSVRWDKEGICSLKEMQWKERSCYSQSSILPPASVFDWSIITMEEAIVDGHSDPSRSLVETPVKQAWPCPVLEQLLGCSRPQAICEDSYGMLSILDAAKNNLTSLINCLDLEATLASSANTLPIRLTLFQSGGQESPLKKHAESMASISSLRPYAKAQNTAAETVRKSSDVARYVRQQIASWSKLDWQVSPKKEPTKTTVAQLYDEEANPAELYEGAYGALSEDNTNKSFDFTGEIQKLNESGESDRRSFVEQVENTFHTPTRIELDLGFLDKLGFTRGLLAMPSVPTLSLNFRQPPLENVASQSISALENNSTLLGEPTSQMSVNISIAIDFAIDSTGYAMEDGDDECKVYTKPVARHHR</sequence>
<reference evidence="2 3" key="1">
    <citation type="submission" date="2016-07" db="EMBL/GenBank/DDBJ databases">
        <title>Draft genome of the white-rot fungus Obba rivulosa 3A-2.</title>
        <authorList>
            <consortium name="DOE Joint Genome Institute"/>
            <person name="Miettinen O."/>
            <person name="Riley R."/>
            <person name="Acob R."/>
            <person name="Barry K."/>
            <person name="Cullen D."/>
            <person name="De Vries R."/>
            <person name="Hainaut M."/>
            <person name="Hatakka A."/>
            <person name="Henrissat B."/>
            <person name="Hilden K."/>
            <person name="Kuo R."/>
            <person name="Labutti K."/>
            <person name="Lipzen A."/>
            <person name="Makela M.R."/>
            <person name="Sandor L."/>
            <person name="Spatafora J.W."/>
            <person name="Grigoriev I.V."/>
            <person name="Hibbett D.S."/>
        </authorList>
    </citation>
    <scope>NUCLEOTIDE SEQUENCE [LARGE SCALE GENOMIC DNA]</scope>
    <source>
        <strain evidence="2 3">3A-2</strain>
    </source>
</reference>
<dbReference type="AlphaFoldDB" id="A0A8E2AKL2"/>
<evidence type="ECO:0000313" key="2">
    <source>
        <dbReference type="EMBL" id="OCH86313.1"/>
    </source>
</evidence>
<feature type="compositionally biased region" description="Polar residues" evidence="1">
    <location>
        <begin position="283"/>
        <end position="292"/>
    </location>
</feature>
<dbReference type="EMBL" id="KV722534">
    <property type="protein sequence ID" value="OCH86313.1"/>
    <property type="molecule type" value="Genomic_DNA"/>
</dbReference>
<gene>
    <name evidence="2" type="ORF">OBBRIDRAFT_855355</name>
</gene>
<evidence type="ECO:0000256" key="1">
    <source>
        <dbReference type="SAM" id="MobiDB-lite"/>
    </source>
</evidence>
<name>A0A8E2AKL2_9APHY</name>
<feature type="compositionally biased region" description="Basic and acidic residues" evidence="1">
    <location>
        <begin position="240"/>
        <end position="259"/>
    </location>
</feature>
<proteinExistence type="predicted"/>